<feature type="active site" evidence="1">
    <location>
        <position position="279"/>
    </location>
</feature>
<name>A0A497YPJ6_9BACL</name>
<dbReference type="InterPro" id="IPR027065">
    <property type="entry name" value="Lon_Prtase"/>
</dbReference>
<dbReference type="Gene3D" id="2.30.42.10">
    <property type="match status" value="1"/>
</dbReference>
<dbReference type="GO" id="GO:0006508">
    <property type="term" value="P:proteolysis"/>
    <property type="evidence" value="ECO:0007669"/>
    <property type="project" value="UniProtKB-KW"/>
</dbReference>
<evidence type="ECO:0000313" key="5">
    <source>
        <dbReference type="Proteomes" id="UP000280791"/>
    </source>
</evidence>
<keyword evidence="1" id="KW-0645">Protease</keyword>
<dbReference type="EC" id="3.4.21.53" evidence="1"/>
<keyword evidence="5" id="KW-1185">Reference proteome</keyword>
<feature type="domain" description="PDZ" evidence="2">
    <location>
        <begin position="100"/>
        <end position="186"/>
    </location>
</feature>
<dbReference type="GO" id="GO:0030163">
    <property type="term" value="P:protein catabolic process"/>
    <property type="evidence" value="ECO:0007669"/>
    <property type="project" value="InterPro"/>
</dbReference>
<keyword evidence="1" id="KW-0378">Hydrolase</keyword>
<dbReference type="Proteomes" id="UP000280791">
    <property type="component" value="Unassembled WGS sequence"/>
</dbReference>
<comment type="similarity">
    <text evidence="1">Belongs to the peptidase S16 family.</text>
</comment>
<dbReference type="InterPro" id="IPR008269">
    <property type="entry name" value="Lon_proteolytic"/>
</dbReference>
<dbReference type="PANTHER" id="PTHR10046">
    <property type="entry name" value="ATP DEPENDENT LON PROTEASE FAMILY MEMBER"/>
    <property type="match status" value="1"/>
</dbReference>
<dbReference type="SUPFAM" id="SSF54211">
    <property type="entry name" value="Ribosomal protein S5 domain 2-like"/>
    <property type="match status" value="1"/>
</dbReference>
<dbReference type="InterPro" id="IPR001478">
    <property type="entry name" value="PDZ"/>
</dbReference>
<dbReference type="EMBL" id="RCCP01000001">
    <property type="protein sequence ID" value="RLJ90253.1"/>
    <property type="molecule type" value="Genomic_DNA"/>
</dbReference>
<comment type="catalytic activity">
    <reaction evidence="1">
        <text>Hydrolysis of proteins in presence of ATP.</text>
        <dbReference type="EC" id="3.4.21.53"/>
    </reaction>
</comment>
<dbReference type="PROSITE" id="PS50106">
    <property type="entry name" value="PDZ"/>
    <property type="match status" value="1"/>
</dbReference>
<dbReference type="NCBIfam" id="NF041438">
    <property type="entry name" value="SepM_fam_S16"/>
    <property type="match status" value="1"/>
</dbReference>
<evidence type="ECO:0000259" key="3">
    <source>
        <dbReference type="PROSITE" id="PS51786"/>
    </source>
</evidence>
<dbReference type="GO" id="GO:0004252">
    <property type="term" value="F:serine-type endopeptidase activity"/>
    <property type="evidence" value="ECO:0007669"/>
    <property type="project" value="UniProtKB-UniRule"/>
</dbReference>
<dbReference type="AlphaFoldDB" id="A0A497YPJ6"/>
<dbReference type="Pfam" id="PF05362">
    <property type="entry name" value="Lon_C"/>
    <property type="match status" value="1"/>
</dbReference>
<keyword evidence="1" id="KW-0720">Serine protease</keyword>
<dbReference type="RefSeq" id="WP_121297775.1">
    <property type="nucleotide sequence ID" value="NZ_QBEW01000014.1"/>
</dbReference>
<protein>
    <recommendedName>
        <fullName evidence="1">endopeptidase La</fullName>
        <ecNumber evidence="1">3.4.21.53</ecNumber>
    </recommendedName>
</protein>
<proteinExistence type="inferred from homology"/>
<sequence>MKNKKLWFFVLVMALVVFVSSYRLDAYISRPGDAYELSPLVEVEGRDEDDAGTLSLMTVTMFNATPALYIMAQFQEGYKVLDPEQVRSPHESDEEYNVRQLKLMSDSQVNALQVAFEEAGKPYEVSSNGVFILNVLEDGAAAGLLSPGDRLLEIDGQAYDSMEDFLDYLGTKKVGDEVELVIERDERTINQTVTLAPLPTEPERAGIGISFVEDKEIETTPDVSIDSDTIGGPSAGLMFTLEILNQLLDEDITHGYDIAGTGTMESDGTVGPIGGIDQKVMAADRAGIDVFFAPDNEGESGTPSNFDVAMETAEEIGTEMDIVPVTDIDAALDYLSELSPR</sequence>
<comment type="caution">
    <text evidence="4">The sequence shown here is derived from an EMBL/GenBank/DDBJ whole genome shotgun (WGS) entry which is preliminary data.</text>
</comment>
<dbReference type="PROSITE" id="PS51786">
    <property type="entry name" value="LON_PROTEOLYTIC"/>
    <property type="match status" value="1"/>
</dbReference>
<evidence type="ECO:0000259" key="2">
    <source>
        <dbReference type="PROSITE" id="PS50106"/>
    </source>
</evidence>
<feature type="active site" evidence="1">
    <location>
        <position position="234"/>
    </location>
</feature>
<dbReference type="InterPro" id="IPR036034">
    <property type="entry name" value="PDZ_sf"/>
</dbReference>
<dbReference type="SMART" id="SM00228">
    <property type="entry name" value="PDZ"/>
    <property type="match status" value="1"/>
</dbReference>
<evidence type="ECO:0000256" key="1">
    <source>
        <dbReference type="PROSITE-ProRule" id="PRU01122"/>
    </source>
</evidence>
<evidence type="ECO:0000313" key="4">
    <source>
        <dbReference type="EMBL" id="RLJ90253.1"/>
    </source>
</evidence>
<accession>A0A497YPJ6</accession>
<reference evidence="4 5" key="1">
    <citation type="submission" date="2018-10" db="EMBL/GenBank/DDBJ databases">
        <title>Genomic Encyclopedia of Type Strains, Phase IV (KMG-IV): sequencing the most valuable type-strain genomes for metagenomic binning, comparative biology and taxonomic classification.</title>
        <authorList>
            <person name="Goeker M."/>
        </authorList>
    </citation>
    <scope>NUCLEOTIDE SEQUENCE [LARGE SCALE GENOMIC DNA]</scope>
    <source>
        <strain evidence="4 5">DSM 20549</strain>
    </source>
</reference>
<gene>
    <name evidence="4" type="ORF">DFR62_0395</name>
</gene>
<dbReference type="InterPro" id="IPR014721">
    <property type="entry name" value="Ribsml_uS5_D2-typ_fold_subgr"/>
</dbReference>
<feature type="domain" description="Lon proteolytic" evidence="3">
    <location>
        <begin position="230"/>
        <end position="338"/>
    </location>
</feature>
<dbReference type="GO" id="GO:0004176">
    <property type="term" value="F:ATP-dependent peptidase activity"/>
    <property type="evidence" value="ECO:0007669"/>
    <property type="project" value="UniProtKB-UniRule"/>
</dbReference>
<dbReference type="Pfam" id="PF13180">
    <property type="entry name" value="PDZ_2"/>
    <property type="match status" value="1"/>
</dbReference>
<dbReference type="GO" id="GO:0005524">
    <property type="term" value="F:ATP binding"/>
    <property type="evidence" value="ECO:0007669"/>
    <property type="project" value="InterPro"/>
</dbReference>
<dbReference type="OrthoDB" id="2356897at2"/>
<organism evidence="4 5">
    <name type="scientific">Planococcus citreus</name>
    <dbReference type="NCBI Taxonomy" id="1373"/>
    <lineage>
        <taxon>Bacteria</taxon>
        <taxon>Bacillati</taxon>
        <taxon>Bacillota</taxon>
        <taxon>Bacilli</taxon>
        <taxon>Bacillales</taxon>
        <taxon>Caryophanaceae</taxon>
        <taxon>Planococcus</taxon>
    </lineage>
</organism>
<dbReference type="InterPro" id="IPR020568">
    <property type="entry name" value="Ribosomal_Su5_D2-typ_SF"/>
</dbReference>
<dbReference type="Gene3D" id="3.30.230.10">
    <property type="match status" value="1"/>
</dbReference>
<dbReference type="SUPFAM" id="SSF50156">
    <property type="entry name" value="PDZ domain-like"/>
    <property type="match status" value="1"/>
</dbReference>